<evidence type="ECO:0000313" key="2">
    <source>
        <dbReference type="Proteomes" id="UP001054837"/>
    </source>
</evidence>
<reference evidence="1 2" key="1">
    <citation type="submission" date="2021-06" db="EMBL/GenBank/DDBJ databases">
        <title>Caerostris darwini draft genome.</title>
        <authorList>
            <person name="Kono N."/>
            <person name="Arakawa K."/>
        </authorList>
    </citation>
    <scope>NUCLEOTIDE SEQUENCE [LARGE SCALE GENOMIC DNA]</scope>
</reference>
<organism evidence="1 2">
    <name type="scientific">Caerostris darwini</name>
    <dbReference type="NCBI Taxonomy" id="1538125"/>
    <lineage>
        <taxon>Eukaryota</taxon>
        <taxon>Metazoa</taxon>
        <taxon>Ecdysozoa</taxon>
        <taxon>Arthropoda</taxon>
        <taxon>Chelicerata</taxon>
        <taxon>Arachnida</taxon>
        <taxon>Araneae</taxon>
        <taxon>Araneomorphae</taxon>
        <taxon>Entelegynae</taxon>
        <taxon>Araneoidea</taxon>
        <taxon>Araneidae</taxon>
        <taxon>Caerostris</taxon>
    </lineage>
</organism>
<keyword evidence="2" id="KW-1185">Reference proteome</keyword>
<dbReference type="InterPro" id="IPR029063">
    <property type="entry name" value="SAM-dependent_MTases_sf"/>
</dbReference>
<proteinExistence type="predicted"/>
<dbReference type="Proteomes" id="UP001054837">
    <property type="component" value="Unassembled WGS sequence"/>
</dbReference>
<name>A0AAV4UL95_9ARAC</name>
<protein>
    <submittedName>
        <fullName evidence="1">Uncharacterized protein</fullName>
    </submittedName>
</protein>
<dbReference type="AlphaFoldDB" id="A0AAV4UL95"/>
<evidence type="ECO:0000313" key="1">
    <source>
        <dbReference type="EMBL" id="GIY58543.1"/>
    </source>
</evidence>
<dbReference type="Gene3D" id="3.40.50.150">
    <property type="entry name" value="Vaccinia Virus protein VP39"/>
    <property type="match status" value="1"/>
</dbReference>
<dbReference type="EMBL" id="BPLQ01011519">
    <property type="protein sequence ID" value="GIY58543.1"/>
    <property type="molecule type" value="Genomic_DNA"/>
</dbReference>
<gene>
    <name evidence="1" type="primary">AVEN_130179_1</name>
    <name evidence="1" type="ORF">CDAR_607751</name>
</gene>
<sequence length="334" mass="37803">MNVSYFFDKLIPDFHNPASISLLTVDSSLTSYSENSDCFDECTSTVDSVMNDAHGKEKKENYKRKIFLFYERLLIDLMIKYSVTFSDVTRSAQQVISNYRQIDNGELPSDIDYTKKDNCLAYLHRYALCHMALVTEAVTDIFESSSSTILTSKLGSKTLNVVFLGGGPGNDFVGFLTALNGRHDRLSDLDVTIVDKMSGWEDIFTETINKLRKDSYQKGGLVLDKVNVIPTFIEADLAKDDEWTDEMRRKLKNADIVFLVKVLSHMPDICKLFVLVNIVGCLKMGALLVYMDFPYPRSVFSFVSSHLKEVMDTVRTSDILDFSDAVMLLHAELT</sequence>
<accession>A0AAV4UL95</accession>
<comment type="caution">
    <text evidence="1">The sequence shown here is derived from an EMBL/GenBank/DDBJ whole genome shotgun (WGS) entry which is preliminary data.</text>
</comment>